<evidence type="ECO:0000256" key="6">
    <source>
        <dbReference type="ARBA" id="ARBA00023242"/>
    </source>
</evidence>
<dbReference type="InterPro" id="IPR015021">
    <property type="entry name" value="C11orf54_DUF1907"/>
</dbReference>
<evidence type="ECO:0000313" key="9">
    <source>
        <dbReference type="Proteomes" id="UP001408356"/>
    </source>
</evidence>
<dbReference type="SMART" id="SM01168">
    <property type="entry name" value="DUF1907"/>
    <property type="match status" value="1"/>
</dbReference>
<name>A0ABR2UWH0_9PEZI</name>
<evidence type="ECO:0000313" key="8">
    <source>
        <dbReference type="EMBL" id="KAK9418967.1"/>
    </source>
</evidence>
<keyword evidence="6" id="KW-0539">Nucleus</keyword>
<comment type="subunit">
    <text evidence="2">Monomer.</text>
</comment>
<evidence type="ECO:0000256" key="5">
    <source>
        <dbReference type="ARBA" id="ARBA00022833"/>
    </source>
</evidence>
<dbReference type="SUPFAM" id="SSF117856">
    <property type="entry name" value="AF0104/ALDC/Ptd012-like"/>
    <property type="match status" value="1"/>
</dbReference>
<dbReference type="PANTHER" id="PTHR13204:SF1">
    <property type="entry name" value="ESTER HYDROLASE C11ORF54"/>
    <property type="match status" value="1"/>
</dbReference>
<comment type="caution">
    <text evidence="8">The sequence shown here is derived from an EMBL/GenBank/DDBJ whole genome shotgun (WGS) entry which is preliminary data.</text>
</comment>
<keyword evidence="3" id="KW-0479">Metal-binding</keyword>
<dbReference type="Pfam" id="PF08925">
    <property type="entry name" value="DUF1907"/>
    <property type="match status" value="1"/>
</dbReference>
<keyword evidence="5" id="KW-0862">Zinc</keyword>
<evidence type="ECO:0000256" key="3">
    <source>
        <dbReference type="ARBA" id="ARBA00022723"/>
    </source>
</evidence>
<feature type="domain" description="DUF1907" evidence="7">
    <location>
        <begin position="29"/>
        <end position="321"/>
    </location>
</feature>
<sequence length="329" mass="35605">MTSLSTAETSLSVRKLALSAPTLDEIAEAIGPGLQSTFAESSVHVAPCPDLRQPPFHLAGPGLCGNARIADVGGPFNIRPLPNLSAKYDLLTISELMEMPREGGLLIGAGAGPFHELGTNCELMPNLAYGSASGSLGQLRNCTRYAKVEEDGKVLCEEIGLSTGFGLMCNLLGCDGQPGPLLHIRAKGRKGQTNFTQSIQNALEKVYGDRLVSLGGVFVISAGDAKLHVMPDFPGRPFDSDYTVENWLEFFDMKPPLVCLSVLHSGNDQGLDLRMEHTHCFAAEGEEASRRGGHYHYDLEETMQEVEYEGWFNVAETIYRIDSTRAVES</sequence>
<proteinExistence type="predicted"/>
<dbReference type="CDD" id="cd17298">
    <property type="entry name" value="DUF1907"/>
    <property type="match status" value="1"/>
</dbReference>
<evidence type="ECO:0000256" key="1">
    <source>
        <dbReference type="ARBA" id="ARBA00004123"/>
    </source>
</evidence>
<keyword evidence="9" id="KW-1185">Reference proteome</keyword>
<reference evidence="8 9" key="1">
    <citation type="journal article" date="2024" name="J. Plant Pathol.">
        <title>Sequence and assembly of the genome of Seiridium unicorne, isolate CBS 538.82, causal agent of cypress canker disease.</title>
        <authorList>
            <person name="Scali E."/>
            <person name="Rocca G.D."/>
            <person name="Danti R."/>
            <person name="Garbelotto M."/>
            <person name="Barberini S."/>
            <person name="Baroncelli R."/>
            <person name="Emiliani G."/>
        </authorList>
    </citation>
    <scope>NUCLEOTIDE SEQUENCE [LARGE SCALE GENOMIC DNA]</scope>
    <source>
        <strain evidence="8 9">BM-138-508</strain>
    </source>
</reference>
<keyword evidence="4" id="KW-0378">Hydrolase</keyword>
<dbReference type="Proteomes" id="UP001408356">
    <property type="component" value="Unassembled WGS sequence"/>
</dbReference>
<protein>
    <recommendedName>
        <fullName evidence="7">DUF1907 domain-containing protein</fullName>
    </recommendedName>
</protein>
<evidence type="ECO:0000259" key="7">
    <source>
        <dbReference type="SMART" id="SM01168"/>
    </source>
</evidence>
<evidence type="ECO:0000256" key="4">
    <source>
        <dbReference type="ARBA" id="ARBA00022801"/>
    </source>
</evidence>
<accession>A0ABR2UWH0</accession>
<dbReference type="PANTHER" id="PTHR13204">
    <property type="entry name" value="PTD012 PROTEIN"/>
    <property type="match status" value="1"/>
</dbReference>
<gene>
    <name evidence="8" type="ORF">SUNI508_07488</name>
</gene>
<comment type="subcellular location">
    <subcellularLocation>
        <location evidence="1">Nucleus</location>
    </subcellularLocation>
</comment>
<evidence type="ECO:0000256" key="2">
    <source>
        <dbReference type="ARBA" id="ARBA00011245"/>
    </source>
</evidence>
<dbReference type="EMBL" id="JARVKF010000331">
    <property type="protein sequence ID" value="KAK9418967.1"/>
    <property type="molecule type" value="Genomic_DNA"/>
</dbReference>
<organism evidence="8 9">
    <name type="scientific">Seiridium unicorne</name>
    <dbReference type="NCBI Taxonomy" id="138068"/>
    <lineage>
        <taxon>Eukaryota</taxon>
        <taxon>Fungi</taxon>
        <taxon>Dikarya</taxon>
        <taxon>Ascomycota</taxon>
        <taxon>Pezizomycotina</taxon>
        <taxon>Sordariomycetes</taxon>
        <taxon>Xylariomycetidae</taxon>
        <taxon>Amphisphaeriales</taxon>
        <taxon>Sporocadaceae</taxon>
        <taxon>Seiridium</taxon>
    </lineage>
</organism>